<evidence type="ECO:0000256" key="2">
    <source>
        <dbReference type="SAM" id="Phobius"/>
    </source>
</evidence>
<proteinExistence type="predicted"/>
<dbReference type="EMBL" id="JAZGQK010000016">
    <property type="protein sequence ID" value="MEE6260685.1"/>
    <property type="molecule type" value="Genomic_DNA"/>
</dbReference>
<feature type="transmembrane region" description="Helical" evidence="2">
    <location>
        <begin position="65"/>
        <end position="87"/>
    </location>
</feature>
<accession>A0ABU7RW09</accession>
<evidence type="ECO:0000313" key="4">
    <source>
        <dbReference type="Proteomes" id="UP001332243"/>
    </source>
</evidence>
<name>A0ABU7RW09_9ACTN</name>
<feature type="transmembrane region" description="Helical" evidence="2">
    <location>
        <begin position="27"/>
        <end position="45"/>
    </location>
</feature>
<dbReference type="Proteomes" id="UP001332243">
    <property type="component" value="Unassembled WGS sequence"/>
</dbReference>
<evidence type="ECO:0000313" key="3">
    <source>
        <dbReference type="EMBL" id="MEE6260685.1"/>
    </source>
</evidence>
<keyword evidence="2" id="KW-0472">Membrane</keyword>
<comment type="caution">
    <text evidence="3">The sequence shown here is derived from an EMBL/GenBank/DDBJ whole genome shotgun (WGS) entry which is preliminary data.</text>
</comment>
<feature type="transmembrane region" description="Helical" evidence="2">
    <location>
        <begin position="175"/>
        <end position="193"/>
    </location>
</feature>
<organism evidence="3 4">
    <name type="scientific">Plantactinospora sonchi</name>
    <dbReference type="NCBI Taxonomy" id="1544735"/>
    <lineage>
        <taxon>Bacteria</taxon>
        <taxon>Bacillati</taxon>
        <taxon>Actinomycetota</taxon>
        <taxon>Actinomycetes</taxon>
        <taxon>Micromonosporales</taxon>
        <taxon>Micromonosporaceae</taxon>
        <taxon>Plantactinospora</taxon>
    </lineage>
</organism>
<evidence type="ECO:0008006" key="5">
    <source>
        <dbReference type="Google" id="ProtNLM"/>
    </source>
</evidence>
<protein>
    <recommendedName>
        <fullName evidence="5">DUF4386 domain-containing protein</fullName>
    </recommendedName>
</protein>
<feature type="region of interest" description="Disordered" evidence="1">
    <location>
        <begin position="1"/>
        <end position="20"/>
    </location>
</feature>
<keyword evidence="4" id="KW-1185">Reference proteome</keyword>
<feature type="transmembrane region" description="Helical" evidence="2">
    <location>
        <begin position="99"/>
        <end position="119"/>
    </location>
</feature>
<feature type="region of interest" description="Disordered" evidence="1">
    <location>
        <begin position="225"/>
        <end position="247"/>
    </location>
</feature>
<sequence length="247" mass="24785">MKKLFKPLPRFDPTADRSQVPSPRTTAVAILGSALCLLVAEVFVGDLDAADDVVAIAEGSGRLTAGGLTHLVAAALLGLAVAGLGPVVRGSVVGRVGWALLWGAVPCAGAFAMFHLILVETGAAGLDRSAMQEFVVARFQGAGVWALPVGYFVFLGLSARLLVTIGLVRRGVASAWAPALFAVGLVLEVLLADNGTVEIASHGLMAVGSAVAAYGLWRVGGGGGAAQPPAPEPAGQAALSGQTALSS</sequence>
<dbReference type="RefSeq" id="WP_331215790.1">
    <property type="nucleotide sequence ID" value="NZ_JAZGQK010000016.1"/>
</dbReference>
<reference evidence="3 4" key="1">
    <citation type="submission" date="2024-01" db="EMBL/GenBank/DDBJ databases">
        <title>Genome insights into Plantactinospora sonchi sp. nov.</title>
        <authorList>
            <person name="Wang L."/>
        </authorList>
    </citation>
    <scope>NUCLEOTIDE SEQUENCE [LARGE SCALE GENOMIC DNA]</scope>
    <source>
        <strain evidence="3 4">NEAU-QY2</strain>
    </source>
</reference>
<gene>
    <name evidence="3" type="ORF">V1633_19555</name>
</gene>
<keyword evidence="2" id="KW-1133">Transmembrane helix</keyword>
<feature type="transmembrane region" description="Helical" evidence="2">
    <location>
        <begin position="199"/>
        <end position="217"/>
    </location>
</feature>
<feature type="transmembrane region" description="Helical" evidence="2">
    <location>
        <begin position="139"/>
        <end position="163"/>
    </location>
</feature>
<evidence type="ECO:0000256" key="1">
    <source>
        <dbReference type="SAM" id="MobiDB-lite"/>
    </source>
</evidence>
<keyword evidence="2" id="KW-0812">Transmembrane</keyword>